<dbReference type="Pfam" id="PF25989">
    <property type="entry name" value="YknX_C"/>
    <property type="match status" value="1"/>
</dbReference>
<dbReference type="Proteomes" id="UP000469724">
    <property type="component" value="Unassembled WGS sequence"/>
</dbReference>
<dbReference type="GO" id="GO:1990281">
    <property type="term" value="C:efflux pump complex"/>
    <property type="evidence" value="ECO:0007669"/>
    <property type="project" value="TreeGrafter"/>
</dbReference>
<dbReference type="Pfam" id="PF25876">
    <property type="entry name" value="HH_MFP_RND"/>
    <property type="match status" value="1"/>
</dbReference>
<dbReference type="Gene3D" id="2.40.420.20">
    <property type="match status" value="1"/>
</dbReference>
<keyword evidence="3" id="KW-0472">Membrane</keyword>
<reference evidence="7 8" key="1">
    <citation type="submission" date="2020-02" db="EMBL/GenBank/DDBJ databases">
        <title>Comparative genomics of sulfur disproportionating microorganisms.</title>
        <authorList>
            <person name="Ward L.M."/>
            <person name="Bertran E."/>
            <person name="Johnston D.T."/>
        </authorList>
    </citation>
    <scope>NUCLEOTIDE SEQUENCE [LARGE SCALE GENOMIC DNA]</scope>
    <source>
        <strain evidence="7 8">DSM 3696</strain>
    </source>
</reference>
<dbReference type="InterPro" id="IPR058792">
    <property type="entry name" value="Beta-barrel_RND_2"/>
</dbReference>
<evidence type="ECO:0000259" key="6">
    <source>
        <dbReference type="Pfam" id="PF25989"/>
    </source>
</evidence>
<evidence type="ECO:0000256" key="2">
    <source>
        <dbReference type="SAM" id="Coils"/>
    </source>
</evidence>
<dbReference type="InterPro" id="IPR006143">
    <property type="entry name" value="RND_pump_MFP"/>
</dbReference>
<feature type="coiled-coil region" evidence="2">
    <location>
        <begin position="120"/>
        <end position="199"/>
    </location>
</feature>
<evidence type="ECO:0000256" key="3">
    <source>
        <dbReference type="SAM" id="Phobius"/>
    </source>
</evidence>
<dbReference type="NCBIfam" id="TIGR01730">
    <property type="entry name" value="RND_mfp"/>
    <property type="match status" value="1"/>
</dbReference>
<dbReference type="RefSeq" id="WP_163303278.1">
    <property type="nucleotide sequence ID" value="NZ_JAAGRQ010000084.1"/>
</dbReference>
<dbReference type="Gene3D" id="2.40.50.100">
    <property type="match status" value="1"/>
</dbReference>
<evidence type="ECO:0000259" key="4">
    <source>
        <dbReference type="Pfam" id="PF25876"/>
    </source>
</evidence>
<feature type="domain" description="YknX-like C-terminal permuted SH3-like" evidence="6">
    <location>
        <begin position="333"/>
        <end position="399"/>
    </location>
</feature>
<dbReference type="InterPro" id="IPR058637">
    <property type="entry name" value="YknX-like_C"/>
</dbReference>
<evidence type="ECO:0000256" key="1">
    <source>
        <dbReference type="ARBA" id="ARBA00009477"/>
    </source>
</evidence>
<accession>A0A7K3NQY3</accession>
<gene>
    <name evidence="7" type="ORF">G3N56_15845</name>
</gene>
<dbReference type="InterPro" id="IPR058624">
    <property type="entry name" value="MdtA-like_HH"/>
</dbReference>
<dbReference type="Pfam" id="PF25954">
    <property type="entry name" value="Beta-barrel_RND_2"/>
    <property type="match status" value="1"/>
</dbReference>
<keyword evidence="8" id="KW-1185">Reference proteome</keyword>
<dbReference type="AlphaFoldDB" id="A0A7K3NQY3"/>
<dbReference type="PANTHER" id="PTHR30469:SF38">
    <property type="entry name" value="HLYD FAMILY SECRETION PROTEIN"/>
    <property type="match status" value="1"/>
</dbReference>
<sequence>MTSDLTKLRIEKRDAAAPGKAWKRRLKRAAMAASIICALIAAYLAFPSSHTVEAGKAAMAYPSRALTLLSASGYVVADRKASLATKATARLVWIGVEEGSTVKQGDIVARLENDDVAAALDQAAAQLENAGHRIAEARAELTDAELHHGRMSRLVKNGYVAKSEHDSSKARKDKAKAALDQAEAELAARTAAMAEARANLEYTLVRTPFDAVILTKNADVGDIISPLGASANAKAAVVTIADLASLQVEVDVSESNLSRVKAGAPCEIILDAFPDERFPGYVHMIVPTADRTKATVMVKIRFATLDPRVMPEMSAKAAFLERPLAPGEEIPRLAVPARALAKRGGRDVVFRIEDGHAREVPVTPGPPLGDMVEISGGISPGDRLVLSPPAALNTGDAITIQEG</sequence>
<keyword evidence="2" id="KW-0175">Coiled coil</keyword>
<name>A0A7K3NQY3_9BACT</name>
<dbReference type="GO" id="GO:0015562">
    <property type="term" value="F:efflux transmembrane transporter activity"/>
    <property type="evidence" value="ECO:0007669"/>
    <property type="project" value="TreeGrafter"/>
</dbReference>
<dbReference type="Gene3D" id="1.10.287.470">
    <property type="entry name" value="Helix hairpin bin"/>
    <property type="match status" value="1"/>
</dbReference>
<comment type="similarity">
    <text evidence="1">Belongs to the membrane fusion protein (MFP) (TC 8.A.1) family.</text>
</comment>
<feature type="domain" description="Multidrug resistance protein MdtA-like alpha-helical hairpin" evidence="4">
    <location>
        <begin position="128"/>
        <end position="203"/>
    </location>
</feature>
<protein>
    <submittedName>
        <fullName evidence="7">Efflux RND transporter periplasmic adaptor subunit</fullName>
    </submittedName>
</protein>
<dbReference type="SUPFAM" id="SSF111369">
    <property type="entry name" value="HlyD-like secretion proteins"/>
    <property type="match status" value="1"/>
</dbReference>
<evidence type="ECO:0000259" key="5">
    <source>
        <dbReference type="Pfam" id="PF25954"/>
    </source>
</evidence>
<proteinExistence type="inferred from homology"/>
<organism evidence="7 8">
    <name type="scientific">Desulfolutivibrio sulfodismutans</name>
    <dbReference type="NCBI Taxonomy" id="63561"/>
    <lineage>
        <taxon>Bacteria</taxon>
        <taxon>Pseudomonadati</taxon>
        <taxon>Thermodesulfobacteriota</taxon>
        <taxon>Desulfovibrionia</taxon>
        <taxon>Desulfovibrionales</taxon>
        <taxon>Desulfovibrionaceae</taxon>
        <taxon>Desulfolutivibrio</taxon>
    </lineage>
</organism>
<keyword evidence="3" id="KW-0812">Transmembrane</keyword>
<evidence type="ECO:0000313" key="7">
    <source>
        <dbReference type="EMBL" id="NDY58205.1"/>
    </source>
</evidence>
<keyword evidence="3" id="KW-1133">Transmembrane helix</keyword>
<feature type="transmembrane region" description="Helical" evidence="3">
    <location>
        <begin position="29"/>
        <end position="46"/>
    </location>
</feature>
<feature type="domain" description="CusB-like beta-barrel" evidence="5">
    <location>
        <begin position="248"/>
        <end position="319"/>
    </location>
</feature>
<evidence type="ECO:0000313" key="8">
    <source>
        <dbReference type="Proteomes" id="UP000469724"/>
    </source>
</evidence>
<dbReference type="PANTHER" id="PTHR30469">
    <property type="entry name" value="MULTIDRUG RESISTANCE PROTEIN MDTA"/>
    <property type="match status" value="1"/>
</dbReference>
<comment type="caution">
    <text evidence="7">The sequence shown here is derived from an EMBL/GenBank/DDBJ whole genome shotgun (WGS) entry which is preliminary data.</text>
</comment>
<dbReference type="Gene3D" id="2.40.30.170">
    <property type="match status" value="1"/>
</dbReference>
<dbReference type="EMBL" id="JAAGRQ010000084">
    <property type="protein sequence ID" value="NDY58205.1"/>
    <property type="molecule type" value="Genomic_DNA"/>
</dbReference>